<dbReference type="GO" id="GO:0008757">
    <property type="term" value="F:S-adenosylmethionine-dependent methyltransferase activity"/>
    <property type="evidence" value="ECO:0007669"/>
    <property type="project" value="UniProtKB-ARBA"/>
</dbReference>
<dbReference type="Gene3D" id="3.40.50.150">
    <property type="entry name" value="Vaccinia Virus protein VP39"/>
    <property type="match status" value="1"/>
</dbReference>
<dbReference type="SUPFAM" id="SSF53335">
    <property type="entry name" value="S-adenosyl-L-methionine-dependent methyltransferases"/>
    <property type="match status" value="1"/>
</dbReference>
<keyword evidence="1" id="KW-0489">Methyltransferase</keyword>
<gene>
    <name evidence="1" type="ORF">J3R30DRAFT_1226711</name>
</gene>
<comment type="caution">
    <text evidence="1">The sequence shown here is derived from an EMBL/GenBank/DDBJ whole genome shotgun (WGS) entry which is preliminary data.</text>
</comment>
<dbReference type="Pfam" id="PF10294">
    <property type="entry name" value="Methyltransf_16"/>
    <property type="match status" value="1"/>
</dbReference>
<proteinExistence type="predicted"/>
<accession>A0A9W8ZYA9</accession>
<keyword evidence="2" id="KW-1185">Reference proteome</keyword>
<organism evidence="1 2">
    <name type="scientific">Lentinula aciculospora</name>
    <dbReference type="NCBI Taxonomy" id="153920"/>
    <lineage>
        <taxon>Eukaryota</taxon>
        <taxon>Fungi</taxon>
        <taxon>Dikarya</taxon>
        <taxon>Basidiomycota</taxon>
        <taxon>Agaricomycotina</taxon>
        <taxon>Agaricomycetes</taxon>
        <taxon>Agaricomycetidae</taxon>
        <taxon>Agaricales</taxon>
        <taxon>Marasmiineae</taxon>
        <taxon>Omphalotaceae</taxon>
        <taxon>Lentinula</taxon>
    </lineage>
</organism>
<dbReference type="EMBL" id="JAOTPV010000027">
    <property type="protein sequence ID" value="KAJ4470116.1"/>
    <property type="molecule type" value="Genomic_DNA"/>
</dbReference>
<dbReference type="OrthoDB" id="413520at2759"/>
<dbReference type="InterPro" id="IPR019410">
    <property type="entry name" value="Methyltransf_16"/>
</dbReference>
<dbReference type="GO" id="GO:0032259">
    <property type="term" value="P:methylation"/>
    <property type="evidence" value="ECO:0007669"/>
    <property type="project" value="UniProtKB-KW"/>
</dbReference>
<sequence>MFFYIYFLRPPLLEVLPSSPVIITPQISNDLRTESFEDSQDLFYSWSPAASSEDNFLNATKPVKLTTWRQANAYKEITVPSPPGIRDGQSWRLILSSEPQRYSINLEEVYGAESFGQAPFPVISMPIQFKKNANQNRGKQEKIERHYDFTVQNIGQSRVDLALRITEQTSFDLDKKIWDSGIGLSSWLVSLAGKGDTLSSAKIHLRRALFSSTSKIIELGAGTGVVALTLGALRSVFIGNEDEVDNGCLITTDLPSAMPLLEYNCSVNSHLFGRPNFRPKPEVLDWDAELPPYTEALRGHLDAIIMADVTYNTTSFPALIQTLARLITLNPIDKPPLILLGYKERDATERCLWTMVTEIGIHLERVGERPGAGGAPVEVWVGNSRHHNSISLSGPCQE</sequence>
<dbReference type="Proteomes" id="UP001150266">
    <property type="component" value="Unassembled WGS sequence"/>
</dbReference>
<dbReference type="PANTHER" id="PTHR14614">
    <property type="entry name" value="HEPATOCELLULAR CARCINOMA-ASSOCIATED ANTIGEN"/>
    <property type="match status" value="1"/>
</dbReference>
<keyword evidence="1" id="KW-0808">Transferase</keyword>
<reference evidence="1" key="1">
    <citation type="submission" date="2022-08" db="EMBL/GenBank/DDBJ databases">
        <title>A Global Phylogenomic Analysis of the Shiitake Genus Lentinula.</title>
        <authorList>
            <consortium name="DOE Joint Genome Institute"/>
            <person name="Sierra-Patev S."/>
            <person name="Min B."/>
            <person name="Naranjo-Ortiz M."/>
            <person name="Looney B."/>
            <person name="Konkel Z."/>
            <person name="Slot J.C."/>
            <person name="Sakamoto Y."/>
            <person name="Steenwyk J.L."/>
            <person name="Rokas A."/>
            <person name="Carro J."/>
            <person name="Camarero S."/>
            <person name="Ferreira P."/>
            <person name="Molpeceres G."/>
            <person name="Ruiz-Duenas F.J."/>
            <person name="Serrano A."/>
            <person name="Henrissat B."/>
            <person name="Drula E."/>
            <person name="Hughes K.W."/>
            <person name="Mata J.L."/>
            <person name="Ishikawa N.K."/>
            <person name="Vargas-Isla R."/>
            <person name="Ushijima S."/>
            <person name="Smith C.A."/>
            <person name="Ahrendt S."/>
            <person name="Andreopoulos W."/>
            <person name="He G."/>
            <person name="Labutti K."/>
            <person name="Lipzen A."/>
            <person name="Ng V."/>
            <person name="Riley R."/>
            <person name="Sandor L."/>
            <person name="Barry K."/>
            <person name="Martinez A.T."/>
            <person name="Xiao Y."/>
            <person name="Gibbons J.G."/>
            <person name="Terashima K."/>
            <person name="Grigoriev I.V."/>
            <person name="Hibbett D.S."/>
        </authorList>
    </citation>
    <scope>NUCLEOTIDE SEQUENCE</scope>
    <source>
        <strain evidence="1">JLM2183</strain>
    </source>
</reference>
<protein>
    <submittedName>
        <fullName evidence="1">Methyltransferase-domain-containing protein</fullName>
    </submittedName>
</protein>
<dbReference type="InterPro" id="IPR029063">
    <property type="entry name" value="SAM-dependent_MTases_sf"/>
</dbReference>
<dbReference type="AlphaFoldDB" id="A0A9W8ZYA9"/>
<name>A0A9W8ZYA9_9AGAR</name>
<evidence type="ECO:0000313" key="2">
    <source>
        <dbReference type="Proteomes" id="UP001150266"/>
    </source>
</evidence>
<evidence type="ECO:0000313" key="1">
    <source>
        <dbReference type="EMBL" id="KAJ4470116.1"/>
    </source>
</evidence>